<evidence type="ECO:0000256" key="12">
    <source>
        <dbReference type="ARBA" id="ARBA00047483"/>
    </source>
</evidence>
<evidence type="ECO:0000256" key="1">
    <source>
        <dbReference type="ARBA" id="ARBA00009943"/>
    </source>
</evidence>
<evidence type="ECO:0000313" key="15">
    <source>
        <dbReference type="Proteomes" id="UP000295681"/>
    </source>
</evidence>
<dbReference type="PANTHER" id="PTHR36174">
    <property type="entry name" value="LIPID II:GLYCINE GLYCYLTRANSFERASE"/>
    <property type="match status" value="1"/>
</dbReference>
<dbReference type="GO" id="GO:0000166">
    <property type="term" value="F:nucleotide binding"/>
    <property type="evidence" value="ECO:0007669"/>
    <property type="project" value="InterPro"/>
</dbReference>
<evidence type="ECO:0000256" key="5">
    <source>
        <dbReference type="ARBA" id="ARBA00022679"/>
    </source>
</evidence>
<evidence type="ECO:0000256" key="6">
    <source>
        <dbReference type="ARBA" id="ARBA00022960"/>
    </source>
</evidence>
<evidence type="ECO:0000256" key="7">
    <source>
        <dbReference type="ARBA" id="ARBA00022984"/>
    </source>
</evidence>
<keyword evidence="13" id="KW-0175">Coiled coil</keyword>
<evidence type="ECO:0000256" key="4">
    <source>
        <dbReference type="ARBA" id="ARBA00022490"/>
    </source>
</evidence>
<keyword evidence="8" id="KW-0012">Acyltransferase</keyword>
<comment type="catalytic activity">
    <reaction evidence="12">
        <text>beta-D-GlcNAc-(1-&gt;4)-Mur2Ac(oyl-L-Ala-D-isoglutaminyl-L-Lys-(N(6)-Gly)-D-Ala-D-Ala)-di-trans,octa-cis-undecaprenyl diphosphate + 2 glycyl-tRNA(Gly) = MurNAc-L-Ala-D-isoglutaminyl-L-Lys-(N(6)-tri-Gly)-D-Ala-D-Ala-diphospho-di-trans,octa-cis-undecaprenyl-GlcNAc + 2 tRNA(Gly) + 2 H(+)</text>
        <dbReference type="Rhea" id="RHEA:30439"/>
        <dbReference type="Rhea" id="RHEA-COMP:9664"/>
        <dbReference type="Rhea" id="RHEA-COMP:9683"/>
        <dbReference type="ChEBI" id="CHEBI:15378"/>
        <dbReference type="ChEBI" id="CHEBI:62234"/>
        <dbReference type="ChEBI" id="CHEBI:62235"/>
        <dbReference type="ChEBI" id="CHEBI:78442"/>
        <dbReference type="ChEBI" id="CHEBI:78522"/>
        <dbReference type="EC" id="2.3.2.17"/>
    </reaction>
</comment>
<dbReference type="PANTHER" id="PTHR36174:SF2">
    <property type="entry name" value="AMINOACYLTRANSFERASE FEMA"/>
    <property type="match status" value="1"/>
</dbReference>
<comment type="similarity">
    <text evidence="1">Belongs to the FemABX family.</text>
</comment>
<evidence type="ECO:0000256" key="11">
    <source>
        <dbReference type="ARBA" id="ARBA00032233"/>
    </source>
</evidence>
<dbReference type="Pfam" id="PF02388">
    <property type="entry name" value="FemAB"/>
    <property type="match status" value="1"/>
</dbReference>
<dbReference type="Gene3D" id="1.20.58.90">
    <property type="match status" value="1"/>
</dbReference>
<dbReference type="SUPFAM" id="SSF46589">
    <property type="entry name" value="tRNA-binding arm"/>
    <property type="match status" value="1"/>
</dbReference>
<keyword evidence="6" id="KW-0133">Cell shape</keyword>
<protein>
    <recommendedName>
        <fullName evidence="3">Aminoacyltransferase FemA</fullName>
        <ecNumber evidence="2">2.3.2.17</ecNumber>
    </recommendedName>
    <alternativeName>
        <fullName evidence="11">Factor essential for expression of methicillin resistance A</fullName>
    </alternativeName>
    <alternativeName>
        <fullName evidence="10">N-acetylmuramoyl-L-alanyl-D-glutamyl-L-lysyl-(N6-glycyl)-D-alanyl-D-alanine-diphosphoundecaprenyl-N-acetylglucosamine:glycine glycyltransferase</fullName>
    </alternativeName>
</protein>
<dbReference type="InterPro" id="IPR003447">
    <property type="entry name" value="FEMABX"/>
</dbReference>
<reference evidence="14 15" key="1">
    <citation type="journal article" date="2019" name="Appl. Microbiol. Biotechnol.">
        <title>Uncovering carbohydrate metabolism through a genotype-phenotype association study of 56 lactic acid bacteria genomes.</title>
        <authorList>
            <person name="Buron-Moles G."/>
            <person name="Chailyan A."/>
            <person name="Dolejs I."/>
            <person name="Forster J."/>
            <person name="Miks M.H."/>
        </authorList>
    </citation>
    <scope>NUCLEOTIDE SEQUENCE [LARGE SCALE GENOMIC DNA]</scope>
    <source>
        <strain evidence="14 15">ATCC 700006</strain>
    </source>
</reference>
<dbReference type="GO" id="GO:0071555">
    <property type="term" value="P:cell wall organization"/>
    <property type="evidence" value="ECO:0007669"/>
    <property type="project" value="UniProtKB-KW"/>
</dbReference>
<dbReference type="Gene3D" id="3.40.630.30">
    <property type="match status" value="2"/>
</dbReference>
<dbReference type="Proteomes" id="UP000295681">
    <property type="component" value="Unassembled WGS sequence"/>
</dbReference>
<organism evidence="14 15">
    <name type="scientific">Leuconostoc fallax</name>
    <dbReference type="NCBI Taxonomy" id="1251"/>
    <lineage>
        <taxon>Bacteria</taxon>
        <taxon>Bacillati</taxon>
        <taxon>Bacillota</taxon>
        <taxon>Bacilli</taxon>
        <taxon>Lactobacillales</taxon>
        <taxon>Lactobacillaceae</taxon>
        <taxon>Leuconostoc</taxon>
    </lineage>
</organism>
<evidence type="ECO:0000256" key="2">
    <source>
        <dbReference type="ARBA" id="ARBA00012466"/>
    </source>
</evidence>
<keyword evidence="9" id="KW-0961">Cell wall biogenesis/degradation</keyword>
<keyword evidence="4" id="KW-0963">Cytoplasm</keyword>
<dbReference type="EMBL" id="PUFI01000005">
    <property type="protein sequence ID" value="TDG69392.1"/>
    <property type="molecule type" value="Genomic_DNA"/>
</dbReference>
<dbReference type="EC" id="2.3.2.17" evidence="2"/>
<evidence type="ECO:0000256" key="8">
    <source>
        <dbReference type="ARBA" id="ARBA00023315"/>
    </source>
</evidence>
<dbReference type="SUPFAM" id="SSF55729">
    <property type="entry name" value="Acyl-CoA N-acyltransferases (Nat)"/>
    <property type="match status" value="2"/>
</dbReference>
<dbReference type="AlphaFoldDB" id="A0A4R5NA82"/>
<dbReference type="InterPro" id="IPR050644">
    <property type="entry name" value="PG_Glycine_Bridge_Synth"/>
</dbReference>
<dbReference type="InterPro" id="IPR010978">
    <property type="entry name" value="tRNA-bd_arm"/>
</dbReference>
<evidence type="ECO:0000313" key="14">
    <source>
        <dbReference type="EMBL" id="TDG69392.1"/>
    </source>
</evidence>
<dbReference type="PROSITE" id="PS51191">
    <property type="entry name" value="FEMABX"/>
    <property type="match status" value="1"/>
</dbReference>
<dbReference type="GO" id="GO:0009252">
    <property type="term" value="P:peptidoglycan biosynthetic process"/>
    <property type="evidence" value="ECO:0007669"/>
    <property type="project" value="UniProtKB-KW"/>
</dbReference>
<dbReference type="GO" id="GO:0008360">
    <property type="term" value="P:regulation of cell shape"/>
    <property type="evidence" value="ECO:0007669"/>
    <property type="project" value="UniProtKB-KW"/>
</dbReference>
<evidence type="ECO:0000256" key="13">
    <source>
        <dbReference type="SAM" id="Coils"/>
    </source>
</evidence>
<name>A0A4R5NA82_9LACO</name>
<evidence type="ECO:0000256" key="3">
    <source>
        <dbReference type="ARBA" id="ARBA00016236"/>
    </source>
</evidence>
<feature type="coiled-coil region" evidence="13">
    <location>
        <begin position="251"/>
        <end position="312"/>
    </location>
</feature>
<dbReference type="InterPro" id="IPR016181">
    <property type="entry name" value="Acyl_CoA_acyltransferase"/>
</dbReference>
<gene>
    <name evidence="14" type="ORF">C5L23_000854</name>
</gene>
<evidence type="ECO:0000256" key="9">
    <source>
        <dbReference type="ARBA" id="ARBA00023316"/>
    </source>
</evidence>
<sequence length="419" mass="48775">MTYQFTELTNEEFDQFEKQHQLGTFLQSQSQAELLKKRGYKIWLVGVKETKNNEVVATALVLRETVRLGYVMSLDRGPLLDFDNQELVAYFFAAFKMFAKAHNGLYIEVRPNVTFQLTDNHGETIGDKNTSFFDQMSRLGFVHQPFSDGFTTVASPEWEYIKDLSELSDEKSVHQSYTKNAVYYLKKNKQFGIKLRQLKKSDLADFKALTQKTADRLHYHDKDLNFYETVYDVYGDRATFLFAELNFNNYIQEEQQKVSALTAKLDKINQKIEKYPANDKFKRQYAEFDDQRQQHKKRINKAEEQHQQAGVDEVVVACALFIQQPQEMNYLFSGTDETYMDYYGPYQIQDVMINQAVQAGIKRYNFYGIAGRFDGTDGVLGFKTAFNGSARQLVGNFMMPVQPLKYKIYRLLKKLMGRG</sequence>
<comment type="caution">
    <text evidence="14">The sequence shown here is derived from an EMBL/GenBank/DDBJ whole genome shotgun (WGS) entry which is preliminary data.</text>
</comment>
<evidence type="ECO:0000256" key="10">
    <source>
        <dbReference type="ARBA" id="ARBA00030706"/>
    </source>
</evidence>
<dbReference type="STRING" id="907931.GCA_000165675_01672"/>
<dbReference type="RefSeq" id="WP_133264140.1">
    <property type="nucleotide sequence ID" value="NZ_JAGYGP010000006.1"/>
</dbReference>
<dbReference type="GO" id="GO:0016755">
    <property type="term" value="F:aminoacyltransferase activity"/>
    <property type="evidence" value="ECO:0007669"/>
    <property type="project" value="InterPro"/>
</dbReference>
<keyword evidence="5" id="KW-0808">Transferase</keyword>
<accession>A0A4R5NA82</accession>
<keyword evidence="7" id="KW-0573">Peptidoglycan synthesis</keyword>
<proteinExistence type="inferred from homology"/>
<keyword evidence="15" id="KW-1185">Reference proteome</keyword>